<accession>A0A3P8AB19</accession>
<sequence length="80" mass="9355">MKMAVQAKDDNTSRIRKIIKRRVDRNPKISMRKIARDIGISPSSVRRIARNELDLTVVEKRLNPEINNKDEQTEALRLIM</sequence>
<dbReference type="Gene3D" id="1.10.10.60">
    <property type="entry name" value="Homeodomain-like"/>
    <property type="match status" value="1"/>
</dbReference>
<proteinExistence type="predicted"/>
<accession>A0A183G8J0</accession>
<evidence type="ECO:0000313" key="1">
    <source>
        <dbReference type="EMBL" id="VDP10842.1"/>
    </source>
</evidence>
<keyword evidence="2" id="KW-1185">Reference proteome</keyword>
<gene>
    <name evidence="1" type="ORF">HPBE_LOCUS18189</name>
</gene>
<organism evidence="2 3">
    <name type="scientific">Heligmosomoides polygyrus</name>
    <name type="common">Parasitic roundworm</name>
    <dbReference type="NCBI Taxonomy" id="6339"/>
    <lineage>
        <taxon>Eukaryota</taxon>
        <taxon>Metazoa</taxon>
        <taxon>Ecdysozoa</taxon>
        <taxon>Nematoda</taxon>
        <taxon>Chromadorea</taxon>
        <taxon>Rhabditida</taxon>
        <taxon>Rhabditina</taxon>
        <taxon>Rhabditomorpha</taxon>
        <taxon>Strongyloidea</taxon>
        <taxon>Heligmosomidae</taxon>
        <taxon>Heligmosomoides</taxon>
    </lineage>
</organism>
<dbReference type="OrthoDB" id="5843405at2759"/>
<dbReference type="AlphaFoldDB" id="A0A183G8J0"/>
<name>A0A183G8J0_HELPZ</name>
<evidence type="ECO:0000313" key="2">
    <source>
        <dbReference type="Proteomes" id="UP000050761"/>
    </source>
</evidence>
<dbReference type="Pfam" id="PF13412">
    <property type="entry name" value="HTH_24"/>
    <property type="match status" value="1"/>
</dbReference>
<reference evidence="3" key="2">
    <citation type="submission" date="2019-09" db="UniProtKB">
        <authorList>
            <consortium name="WormBaseParasite"/>
        </authorList>
    </citation>
    <scope>IDENTIFICATION</scope>
</reference>
<evidence type="ECO:0000313" key="3">
    <source>
        <dbReference type="WBParaSite" id="HPBE_0001819001-mRNA-1"/>
    </source>
</evidence>
<reference evidence="1 2" key="1">
    <citation type="submission" date="2018-11" db="EMBL/GenBank/DDBJ databases">
        <authorList>
            <consortium name="Pathogen Informatics"/>
        </authorList>
    </citation>
    <scope>NUCLEOTIDE SEQUENCE [LARGE SCALE GENOMIC DNA]</scope>
</reference>
<dbReference type="EMBL" id="UZAH01030525">
    <property type="protein sequence ID" value="VDP10842.1"/>
    <property type="molecule type" value="Genomic_DNA"/>
</dbReference>
<protein>
    <submittedName>
        <fullName evidence="3">HTH psq-type domain-containing protein</fullName>
    </submittedName>
</protein>
<dbReference type="WBParaSite" id="HPBE_0001819001-mRNA-1">
    <property type="protein sequence ID" value="HPBE_0001819001-mRNA-1"/>
    <property type="gene ID" value="HPBE_0001819001"/>
</dbReference>
<dbReference type="Proteomes" id="UP000050761">
    <property type="component" value="Unassembled WGS sequence"/>
</dbReference>